<evidence type="ECO:0000313" key="2">
    <source>
        <dbReference type="EMBL" id="KAJ8539623.1"/>
    </source>
</evidence>
<keyword evidence="1" id="KW-0812">Transmembrane</keyword>
<organism evidence="2 3">
    <name type="scientific">Anisodus acutangulus</name>
    <dbReference type="NCBI Taxonomy" id="402998"/>
    <lineage>
        <taxon>Eukaryota</taxon>
        <taxon>Viridiplantae</taxon>
        <taxon>Streptophyta</taxon>
        <taxon>Embryophyta</taxon>
        <taxon>Tracheophyta</taxon>
        <taxon>Spermatophyta</taxon>
        <taxon>Magnoliopsida</taxon>
        <taxon>eudicotyledons</taxon>
        <taxon>Gunneridae</taxon>
        <taxon>Pentapetalae</taxon>
        <taxon>asterids</taxon>
        <taxon>lamiids</taxon>
        <taxon>Solanales</taxon>
        <taxon>Solanaceae</taxon>
        <taxon>Solanoideae</taxon>
        <taxon>Hyoscyameae</taxon>
        <taxon>Anisodus</taxon>
    </lineage>
</organism>
<comment type="caution">
    <text evidence="2">The sequence shown here is derived from an EMBL/GenBank/DDBJ whole genome shotgun (WGS) entry which is preliminary data.</text>
</comment>
<keyword evidence="3" id="KW-1185">Reference proteome</keyword>
<feature type="transmembrane region" description="Helical" evidence="1">
    <location>
        <begin position="54"/>
        <end position="73"/>
    </location>
</feature>
<accession>A0A9Q1LPB2</accession>
<gene>
    <name evidence="2" type="ORF">K7X08_013875</name>
</gene>
<protein>
    <submittedName>
        <fullName evidence="2">Uncharacterized protein</fullName>
    </submittedName>
</protein>
<dbReference type="AlphaFoldDB" id="A0A9Q1LPB2"/>
<reference evidence="3" key="1">
    <citation type="journal article" date="2023" name="Proc. Natl. Acad. Sci. U.S.A.">
        <title>Genomic and structural basis for evolution of tropane alkaloid biosynthesis.</title>
        <authorList>
            <person name="Wanga Y.-J."/>
            <person name="Taina T."/>
            <person name="Yua J.-Y."/>
            <person name="Lia J."/>
            <person name="Xua B."/>
            <person name="Chenc J."/>
            <person name="D'Auriad J.C."/>
            <person name="Huanga J.-P."/>
            <person name="Huanga S.-X."/>
        </authorList>
    </citation>
    <scope>NUCLEOTIDE SEQUENCE [LARGE SCALE GENOMIC DNA]</scope>
    <source>
        <strain evidence="3">cv. KIB-2019</strain>
    </source>
</reference>
<keyword evidence="1" id="KW-1133">Transmembrane helix</keyword>
<evidence type="ECO:0000256" key="1">
    <source>
        <dbReference type="SAM" id="Phobius"/>
    </source>
</evidence>
<feature type="transmembrane region" description="Helical" evidence="1">
    <location>
        <begin position="85"/>
        <end position="110"/>
    </location>
</feature>
<dbReference type="Proteomes" id="UP001152561">
    <property type="component" value="Unassembled WGS sequence"/>
</dbReference>
<proteinExistence type="predicted"/>
<dbReference type="OrthoDB" id="1327765at2759"/>
<dbReference type="EMBL" id="JAJAGQ010000016">
    <property type="protein sequence ID" value="KAJ8539623.1"/>
    <property type="molecule type" value="Genomic_DNA"/>
</dbReference>
<keyword evidence="1" id="KW-0472">Membrane</keyword>
<name>A0A9Q1LPB2_9SOLA</name>
<sequence>MESSSSSSSLGLLAVNSHVTALIEAERLGSSLQLEMLEMERCANEILNGLGNHIGFLLLYAMGGIVLQSKAICWSRTVIMDDVTITFIVVLLLSASVPCAALADFSFFFLSSGVSSTSSFSSTSTSATFEGFTITSSTNDLLTMRL</sequence>
<evidence type="ECO:0000313" key="3">
    <source>
        <dbReference type="Proteomes" id="UP001152561"/>
    </source>
</evidence>